<evidence type="ECO:0000259" key="9">
    <source>
        <dbReference type="Pfam" id="PF22640"/>
    </source>
</evidence>
<name>A0A918F4R9_9DEIO</name>
<comment type="similarity">
    <text evidence="1">Belongs to the mannose-6-phosphate isomerase type 2 family.</text>
</comment>
<evidence type="ECO:0000313" key="11">
    <source>
        <dbReference type="Proteomes" id="UP000603865"/>
    </source>
</evidence>
<keyword evidence="3" id="KW-0808">Transferase</keyword>
<dbReference type="RefSeq" id="WP_373292054.1">
    <property type="nucleotide sequence ID" value="NZ_BMQL01000010.1"/>
</dbReference>
<dbReference type="InterPro" id="IPR054566">
    <property type="entry name" value="ManC/GMP-like_b-helix"/>
</dbReference>
<dbReference type="InterPro" id="IPR049577">
    <property type="entry name" value="GMPP_N"/>
</dbReference>
<evidence type="ECO:0000256" key="4">
    <source>
        <dbReference type="ARBA" id="ARBA00022695"/>
    </source>
</evidence>
<dbReference type="Proteomes" id="UP000603865">
    <property type="component" value="Unassembled WGS sequence"/>
</dbReference>
<dbReference type="Pfam" id="PF22640">
    <property type="entry name" value="ManC_GMP_beta-helix"/>
    <property type="match status" value="1"/>
</dbReference>
<reference evidence="10" key="2">
    <citation type="submission" date="2020-09" db="EMBL/GenBank/DDBJ databases">
        <authorList>
            <person name="Sun Q."/>
            <person name="Ohkuma M."/>
        </authorList>
    </citation>
    <scope>NUCLEOTIDE SEQUENCE</scope>
    <source>
        <strain evidence="10">JCM 31311</strain>
    </source>
</reference>
<dbReference type="PANTHER" id="PTHR46390:SF1">
    <property type="entry name" value="MANNOSE-1-PHOSPHATE GUANYLYLTRANSFERASE"/>
    <property type="match status" value="1"/>
</dbReference>
<dbReference type="GO" id="GO:0009298">
    <property type="term" value="P:GDP-mannose biosynthetic process"/>
    <property type="evidence" value="ECO:0007669"/>
    <property type="project" value="TreeGrafter"/>
</dbReference>
<dbReference type="SUPFAM" id="SSF159283">
    <property type="entry name" value="Guanosine diphospho-D-mannose pyrophosphorylase/mannose-6-phosphate isomerase linker domain"/>
    <property type="match status" value="1"/>
</dbReference>
<dbReference type="InterPro" id="IPR029044">
    <property type="entry name" value="Nucleotide-diphossugar_trans"/>
</dbReference>
<dbReference type="InterPro" id="IPR051161">
    <property type="entry name" value="Mannose-6P_isomerase_type2"/>
</dbReference>
<dbReference type="Pfam" id="PF00483">
    <property type="entry name" value="NTP_transferase"/>
    <property type="match status" value="1"/>
</dbReference>
<evidence type="ECO:0000256" key="6">
    <source>
        <dbReference type="ARBA" id="ARBA00023134"/>
    </source>
</evidence>
<protein>
    <recommendedName>
        <fullName evidence="2">mannose-1-phosphate guanylyltransferase</fullName>
        <ecNumber evidence="2">2.7.7.13</ecNumber>
    </recommendedName>
</protein>
<organism evidence="10 11">
    <name type="scientific">Deinococcus ruber</name>
    <dbReference type="NCBI Taxonomy" id="1848197"/>
    <lineage>
        <taxon>Bacteria</taxon>
        <taxon>Thermotogati</taxon>
        <taxon>Deinococcota</taxon>
        <taxon>Deinococci</taxon>
        <taxon>Deinococcales</taxon>
        <taxon>Deinococcaceae</taxon>
        <taxon>Deinococcus</taxon>
    </lineage>
</organism>
<dbReference type="PANTHER" id="PTHR46390">
    <property type="entry name" value="MANNOSE-1-PHOSPHATE GUANYLYLTRANSFERASE"/>
    <property type="match status" value="1"/>
</dbReference>
<reference evidence="10" key="1">
    <citation type="journal article" date="2014" name="Int. J. Syst. Evol. Microbiol.">
        <title>Complete genome sequence of Corynebacterium casei LMG S-19264T (=DSM 44701T), isolated from a smear-ripened cheese.</title>
        <authorList>
            <consortium name="US DOE Joint Genome Institute (JGI-PGF)"/>
            <person name="Walter F."/>
            <person name="Albersmeier A."/>
            <person name="Kalinowski J."/>
            <person name="Ruckert C."/>
        </authorList>
    </citation>
    <scope>NUCLEOTIDE SEQUENCE</scope>
    <source>
        <strain evidence="10">JCM 31311</strain>
    </source>
</reference>
<comment type="catalytic activity">
    <reaction evidence="7">
        <text>alpha-D-mannose 1-phosphate + GTP + H(+) = GDP-alpha-D-mannose + diphosphate</text>
        <dbReference type="Rhea" id="RHEA:15229"/>
        <dbReference type="ChEBI" id="CHEBI:15378"/>
        <dbReference type="ChEBI" id="CHEBI:33019"/>
        <dbReference type="ChEBI" id="CHEBI:37565"/>
        <dbReference type="ChEBI" id="CHEBI:57527"/>
        <dbReference type="ChEBI" id="CHEBI:58409"/>
        <dbReference type="EC" id="2.7.7.13"/>
    </reaction>
</comment>
<feature type="domain" description="MannoseP isomerase/GMP-like beta-helix" evidence="9">
    <location>
        <begin position="321"/>
        <end position="377"/>
    </location>
</feature>
<keyword evidence="6" id="KW-0342">GTP-binding</keyword>
<keyword evidence="5" id="KW-0547">Nucleotide-binding</keyword>
<gene>
    <name evidence="10" type="ORF">GCM10008957_21830</name>
</gene>
<dbReference type="GO" id="GO:0004475">
    <property type="term" value="F:mannose-1-phosphate guanylyltransferase (GTP) activity"/>
    <property type="evidence" value="ECO:0007669"/>
    <property type="project" value="UniProtKB-EC"/>
</dbReference>
<dbReference type="GO" id="GO:0005525">
    <property type="term" value="F:GTP binding"/>
    <property type="evidence" value="ECO:0007669"/>
    <property type="project" value="UniProtKB-KW"/>
</dbReference>
<dbReference type="AlphaFoldDB" id="A0A918F4R9"/>
<accession>A0A918F4R9</accession>
<dbReference type="FunFam" id="3.90.550.10:FF:000046">
    <property type="entry name" value="Mannose-1-phosphate guanylyltransferase (GDP)"/>
    <property type="match status" value="1"/>
</dbReference>
<evidence type="ECO:0000256" key="1">
    <source>
        <dbReference type="ARBA" id="ARBA00006115"/>
    </source>
</evidence>
<evidence type="ECO:0000256" key="2">
    <source>
        <dbReference type="ARBA" id="ARBA00012387"/>
    </source>
</evidence>
<keyword evidence="11" id="KW-1185">Reference proteome</keyword>
<evidence type="ECO:0000256" key="5">
    <source>
        <dbReference type="ARBA" id="ARBA00022741"/>
    </source>
</evidence>
<feature type="domain" description="Nucleotidyl transferase" evidence="8">
    <location>
        <begin position="24"/>
        <end position="309"/>
    </location>
</feature>
<evidence type="ECO:0000259" key="8">
    <source>
        <dbReference type="Pfam" id="PF00483"/>
    </source>
</evidence>
<dbReference type="SUPFAM" id="SSF53448">
    <property type="entry name" value="Nucleotide-diphospho-sugar transferases"/>
    <property type="match status" value="1"/>
</dbReference>
<sequence>MSSRESSPPGIAVPDKDRRTAFYPVILAGGSGERFWPLSRKSKPKQFLTLDDSGLSLIQSTVKRLTELDLGLPEEAGSAYDRLMIVTGVDHRIQVLEQLPDLPVENLLVEPVGRDTAPAVLFAALRIAQSDPDAVMGVFPSDNRIDQPEVFGKVMQQAIALAAEQDVLVTLGITPTFPSTGYGYIERAERLSGPLWETAEFPAYHVQRFAEKPDAATATEFLQTGRYSWNSGMFIWKVKTILAAFKRYQPVLFEAMQAATTQRGGVRVAYPALQKISVDYAILEKAQNVVVIPAEFGWDDLGDWNALERLLRGQGENVSVGRHVGIDTGGTILYTTNGDDLIATIGLEDVVVVRTAEVTLVVRKDRTQDIKKVVQQLKENVDLERFI</sequence>
<dbReference type="EMBL" id="BMQL01000010">
    <property type="protein sequence ID" value="GGR08684.1"/>
    <property type="molecule type" value="Genomic_DNA"/>
</dbReference>
<keyword evidence="4 10" id="KW-0548">Nucleotidyltransferase</keyword>
<evidence type="ECO:0000256" key="7">
    <source>
        <dbReference type="ARBA" id="ARBA00047343"/>
    </source>
</evidence>
<dbReference type="Gene3D" id="3.90.550.10">
    <property type="entry name" value="Spore Coat Polysaccharide Biosynthesis Protein SpsA, Chain A"/>
    <property type="match status" value="1"/>
</dbReference>
<evidence type="ECO:0000256" key="3">
    <source>
        <dbReference type="ARBA" id="ARBA00022679"/>
    </source>
</evidence>
<proteinExistence type="inferred from homology"/>
<dbReference type="InterPro" id="IPR005835">
    <property type="entry name" value="NTP_transferase_dom"/>
</dbReference>
<comment type="caution">
    <text evidence="10">The sequence shown here is derived from an EMBL/GenBank/DDBJ whole genome shotgun (WGS) entry which is preliminary data.</text>
</comment>
<dbReference type="EC" id="2.7.7.13" evidence="2"/>
<dbReference type="CDD" id="cd02509">
    <property type="entry name" value="GDP-M1P_Guanylyltransferase"/>
    <property type="match status" value="1"/>
</dbReference>
<evidence type="ECO:0000313" key="10">
    <source>
        <dbReference type="EMBL" id="GGR08684.1"/>
    </source>
</evidence>